<gene>
    <name evidence="2" type="ORF">JI435_142970</name>
</gene>
<feature type="region of interest" description="Disordered" evidence="1">
    <location>
        <begin position="46"/>
        <end position="87"/>
    </location>
</feature>
<accession>A0A7U2F606</accession>
<feature type="compositionally biased region" description="Low complexity" evidence="1">
    <location>
        <begin position="76"/>
        <end position="87"/>
    </location>
</feature>
<evidence type="ECO:0000313" key="2">
    <source>
        <dbReference type="EMBL" id="QRC99370.1"/>
    </source>
</evidence>
<evidence type="ECO:0000256" key="1">
    <source>
        <dbReference type="SAM" id="MobiDB-lite"/>
    </source>
</evidence>
<feature type="non-terminal residue" evidence="2">
    <location>
        <position position="1"/>
    </location>
</feature>
<reference evidence="3" key="1">
    <citation type="journal article" date="2021" name="BMC Genomics">
        <title>Chromosome-level genome assembly and manually-curated proteome of model necrotroph Parastagonospora nodorum Sn15 reveals a genome-wide trove of candidate effector homologs, and redundancy of virulence-related functions within an accessory chromosome.</title>
        <authorList>
            <person name="Bertazzoni S."/>
            <person name="Jones D.A.B."/>
            <person name="Phan H.T."/>
            <person name="Tan K.-C."/>
            <person name="Hane J.K."/>
        </authorList>
    </citation>
    <scope>NUCLEOTIDE SEQUENCE [LARGE SCALE GENOMIC DNA]</scope>
    <source>
        <strain evidence="3">SN15 / ATCC MYA-4574 / FGSC 10173)</strain>
    </source>
</reference>
<dbReference type="AlphaFoldDB" id="A0A7U2F606"/>
<feature type="compositionally biased region" description="Pro residues" evidence="1">
    <location>
        <begin position="55"/>
        <end position="75"/>
    </location>
</feature>
<protein>
    <submittedName>
        <fullName evidence="2">Uncharacterized protein</fullName>
    </submittedName>
</protein>
<sequence length="87" mass="8721">GVECVGVGMGSSAKVEYFGVLGRLVPAATSDGRREVRCIIGAAALPDTGNAIPPHITPPPTPAASSPPPPSPSRPPVLHLPSAPVPR</sequence>
<dbReference type="VEuPathDB" id="FungiDB:JI435_142970"/>
<proteinExistence type="predicted"/>
<dbReference type="Proteomes" id="UP000663193">
    <property type="component" value="Chromosome 9"/>
</dbReference>
<evidence type="ECO:0000313" key="3">
    <source>
        <dbReference type="Proteomes" id="UP000663193"/>
    </source>
</evidence>
<organism evidence="2 3">
    <name type="scientific">Phaeosphaeria nodorum (strain SN15 / ATCC MYA-4574 / FGSC 10173)</name>
    <name type="common">Glume blotch fungus</name>
    <name type="synonym">Parastagonospora nodorum</name>
    <dbReference type="NCBI Taxonomy" id="321614"/>
    <lineage>
        <taxon>Eukaryota</taxon>
        <taxon>Fungi</taxon>
        <taxon>Dikarya</taxon>
        <taxon>Ascomycota</taxon>
        <taxon>Pezizomycotina</taxon>
        <taxon>Dothideomycetes</taxon>
        <taxon>Pleosporomycetidae</taxon>
        <taxon>Pleosporales</taxon>
        <taxon>Pleosporineae</taxon>
        <taxon>Phaeosphaeriaceae</taxon>
        <taxon>Parastagonospora</taxon>
    </lineage>
</organism>
<name>A0A7U2F606_PHANO</name>
<keyword evidence="3" id="KW-1185">Reference proteome</keyword>
<dbReference type="EMBL" id="CP069031">
    <property type="protein sequence ID" value="QRC99370.1"/>
    <property type="molecule type" value="Genomic_DNA"/>
</dbReference>